<keyword evidence="1" id="KW-0472">Membrane</keyword>
<keyword evidence="3" id="KW-1185">Reference proteome</keyword>
<feature type="transmembrane region" description="Helical" evidence="1">
    <location>
        <begin position="85"/>
        <end position="108"/>
    </location>
</feature>
<feature type="transmembrane region" description="Helical" evidence="1">
    <location>
        <begin position="7"/>
        <end position="31"/>
    </location>
</feature>
<dbReference type="AlphaFoldDB" id="A0AAV5T8K6"/>
<dbReference type="InterPro" id="IPR051119">
    <property type="entry name" value="Nematode_SR-like"/>
</dbReference>
<comment type="caution">
    <text evidence="2">The sequence shown here is derived from an EMBL/GenBank/DDBJ whole genome shotgun (WGS) entry which is preliminary data.</text>
</comment>
<accession>A0AAV5T8K6</accession>
<keyword evidence="1" id="KW-1133">Transmembrane helix</keyword>
<proteinExistence type="predicted"/>
<keyword evidence="1" id="KW-0812">Transmembrane</keyword>
<gene>
    <name evidence="2" type="ORF">PENTCL1PPCAC_14085</name>
</gene>
<feature type="transmembrane region" description="Helical" evidence="1">
    <location>
        <begin position="128"/>
        <end position="150"/>
    </location>
</feature>
<organism evidence="2 3">
    <name type="scientific">Pristionchus entomophagus</name>
    <dbReference type="NCBI Taxonomy" id="358040"/>
    <lineage>
        <taxon>Eukaryota</taxon>
        <taxon>Metazoa</taxon>
        <taxon>Ecdysozoa</taxon>
        <taxon>Nematoda</taxon>
        <taxon>Chromadorea</taxon>
        <taxon>Rhabditida</taxon>
        <taxon>Rhabditina</taxon>
        <taxon>Diplogasteromorpha</taxon>
        <taxon>Diplogasteroidea</taxon>
        <taxon>Neodiplogasteridae</taxon>
        <taxon>Pristionchus</taxon>
    </lineage>
</organism>
<dbReference type="EMBL" id="BTSX01000004">
    <property type="protein sequence ID" value="GMS91910.1"/>
    <property type="molecule type" value="Genomic_DNA"/>
</dbReference>
<evidence type="ECO:0000256" key="1">
    <source>
        <dbReference type="SAM" id="Phobius"/>
    </source>
</evidence>
<dbReference type="Proteomes" id="UP001432027">
    <property type="component" value="Unassembled WGS sequence"/>
</dbReference>
<evidence type="ECO:0008006" key="4">
    <source>
        <dbReference type="Google" id="ProtNLM"/>
    </source>
</evidence>
<protein>
    <recommendedName>
        <fullName evidence="4">G protein-coupled receptor</fullName>
    </recommendedName>
</protein>
<sequence length="186" mass="22059">QIDYNRRLHLITLCISLLIAVITYPLLVFTSYRLLTSRFTSPIYQLIIINSFLGVFQIVVHILTRHLPAFYECFVIYDFLQQQRLEWISCFFMVFSYIVRLHCTFLIAVNRFFRFRSGSNRWLRNDRFFRLSLVSNLILPLIFALPTPLFGDFHYMQMSMTDGRSVFFAQLPLANLVRAQNTVSFS</sequence>
<reference evidence="2" key="1">
    <citation type="submission" date="2023-10" db="EMBL/GenBank/DDBJ databases">
        <title>Genome assembly of Pristionchus species.</title>
        <authorList>
            <person name="Yoshida K."/>
            <person name="Sommer R.J."/>
        </authorList>
    </citation>
    <scope>NUCLEOTIDE SEQUENCE</scope>
    <source>
        <strain evidence="2">RS0144</strain>
    </source>
</reference>
<dbReference type="PANTHER" id="PTHR31627:SF42">
    <property type="entry name" value="G_PROTEIN_RECEP_F1_2 DOMAIN-CONTAINING PROTEIN-RELATED"/>
    <property type="match status" value="1"/>
</dbReference>
<dbReference type="PANTHER" id="PTHR31627">
    <property type="entry name" value="SERPENTINE RECEPTOR CLASS GAMMA-RELATED"/>
    <property type="match status" value="1"/>
</dbReference>
<evidence type="ECO:0000313" key="3">
    <source>
        <dbReference type="Proteomes" id="UP001432027"/>
    </source>
</evidence>
<feature type="non-terminal residue" evidence="2">
    <location>
        <position position="1"/>
    </location>
</feature>
<feature type="transmembrane region" description="Helical" evidence="1">
    <location>
        <begin position="43"/>
        <end position="64"/>
    </location>
</feature>
<feature type="non-terminal residue" evidence="2">
    <location>
        <position position="186"/>
    </location>
</feature>
<name>A0AAV5T8K6_9BILA</name>
<evidence type="ECO:0000313" key="2">
    <source>
        <dbReference type="EMBL" id="GMS91910.1"/>
    </source>
</evidence>